<feature type="compositionally biased region" description="Polar residues" evidence="7">
    <location>
        <begin position="354"/>
        <end position="371"/>
    </location>
</feature>
<dbReference type="PANTHER" id="PTHR24348">
    <property type="entry name" value="SERINE/THREONINE-PROTEIN KINASE UNC-51-RELATED"/>
    <property type="match status" value="1"/>
</dbReference>
<feature type="coiled-coil region" evidence="6">
    <location>
        <begin position="299"/>
        <end position="328"/>
    </location>
</feature>
<dbReference type="GO" id="GO:0005524">
    <property type="term" value="F:ATP binding"/>
    <property type="evidence" value="ECO:0007669"/>
    <property type="project" value="UniProtKB-UniRule"/>
</dbReference>
<evidence type="ECO:0000313" key="10">
    <source>
        <dbReference type="Proteomes" id="UP000009168"/>
    </source>
</evidence>
<evidence type="ECO:0000313" key="9">
    <source>
        <dbReference type="EMBL" id="EAS00792.2"/>
    </source>
</evidence>
<dbReference type="KEGG" id="tet:TTHERM_00307630"/>
<dbReference type="GO" id="GO:0005829">
    <property type="term" value="C:cytosol"/>
    <property type="evidence" value="ECO:0007669"/>
    <property type="project" value="TreeGrafter"/>
</dbReference>
<dbReference type="Pfam" id="PF00069">
    <property type="entry name" value="Pkinase"/>
    <property type="match status" value="1"/>
</dbReference>
<dbReference type="EMBL" id="GG662608">
    <property type="protein sequence ID" value="EAS00792.2"/>
    <property type="molecule type" value="Genomic_DNA"/>
</dbReference>
<dbReference type="GO" id="GO:0004674">
    <property type="term" value="F:protein serine/threonine kinase activity"/>
    <property type="evidence" value="ECO:0007669"/>
    <property type="project" value="InterPro"/>
</dbReference>
<keyword evidence="6" id="KW-0175">Coiled coil</keyword>
<dbReference type="PANTHER" id="PTHR24348:SF22">
    <property type="entry name" value="NON-SPECIFIC SERINE_THREONINE PROTEIN KINASE"/>
    <property type="match status" value="1"/>
</dbReference>
<dbReference type="SMART" id="SM00220">
    <property type="entry name" value="S_TKc"/>
    <property type="match status" value="1"/>
</dbReference>
<dbReference type="GO" id="GO:0000045">
    <property type="term" value="P:autophagosome assembly"/>
    <property type="evidence" value="ECO:0007669"/>
    <property type="project" value="TreeGrafter"/>
</dbReference>
<organism evidence="9 10">
    <name type="scientific">Tetrahymena thermophila (strain SB210)</name>
    <dbReference type="NCBI Taxonomy" id="312017"/>
    <lineage>
        <taxon>Eukaryota</taxon>
        <taxon>Sar</taxon>
        <taxon>Alveolata</taxon>
        <taxon>Ciliophora</taxon>
        <taxon>Intramacronucleata</taxon>
        <taxon>Oligohymenophorea</taxon>
        <taxon>Hymenostomatida</taxon>
        <taxon>Tetrahymenina</taxon>
        <taxon>Tetrahymenidae</taxon>
        <taxon>Tetrahymena</taxon>
    </lineage>
</organism>
<proteinExistence type="predicted"/>
<dbReference type="GO" id="GO:0005776">
    <property type="term" value="C:autophagosome"/>
    <property type="evidence" value="ECO:0007669"/>
    <property type="project" value="TreeGrafter"/>
</dbReference>
<reference evidence="10" key="1">
    <citation type="journal article" date="2006" name="PLoS Biol.">
        <title>Macronuclear genome sequence of the ciliate Tetrahymena thermophila, a model eukaryote.</title>
        <authorList>
            <person name="Eisen J.A."/>
            <person name="Coyne R.S."/>
            <person name="Wu M."/>
            <person name="Wu D."/>
            <person name="Thiagarajan M."/>
            <person name="Wortman J.R."/>
            <person name="Badger J.H."/>
            <person name="Ren Q."/>
            <person name="Amedeo P."/>
            <person name="Jones K.M."/>
            <person name="Tallon L.J."/>
            <person name="Delcher A.L."/>
            <person name="Salzberg S.L."/>
            <person name="Silva J.C."/>
            <person name="Haas B.J."/>
            <person name="Majoros W.H."/>
            <person name="Farzad M."/>
            <person name="Carlton J.M."/>
            <person name="Smith R.K. Jr."/>
            <person name="Garg J."/>
            <person name="Pearlman R.E."/>
            <person name="Karrer K.M."/>
            <person name="Sun L."/>
            <person name="Manning G."/>
            <person name="Elde N.C."/>
            <person name="Turkewitz A.P."/>
            <person name="Asai D.J."/>
            <person name="Wilkes D.E."/>
            <person name="Wang Y."/>
            <person name="Cai H."/>
            <person name="Collins K."/>
            <person name="Stewart B.A."/>
            <person name="Lee S.R."/>
            <person name="Wilamowska K."/>
            <person name="Weinberg Z."/>
            <person name="Ruzzo W.L."/>
            <person name="Wloga D."/>
            <person name="Gaertig J."/>
            <person name="Frankel J."/>
            <person name="Tsao C.-C."/>
            <person name="Gorovsky M.A."/>
            <person name="Keeling P.J."/>
            <person name="Waller R.F."/>
            <person name="Patron N.J."/>
            <person name="Cherry J.M."/>
            <person name="Stover N.A."/>
            <person name="Krieger C.J."/>
            <person name="del Toro C."/>
            <person name="Ryder H.F."/>
            <person name="Williamson S.C."/>
            <person name="Barbeau R.A."/>
            <person name="Hamilton E.P."/>
            <person name="Orias E."/>
        </authorList>
    </citation>
    <scope>NUCLEOTIDE SEQUENCE [LARGE SCALE GENOMIC DNA]</scope>
    <source>
        <strain evidence="10">SB210</strain>
    </source>
</reference>
<evidence type="ECO:0000256" key="1">
    <source>
        <dbReference type="ARBA" id="ARBA00022679"/>
    </source>
</evidence>
<dbReference type="GO" id="GO:0000407">
    <property type="term" value="C:phagophore assembly site"/>
    <property type="evidence" value="ECO:0007669"/>
    <property type="project" value="TreeGrafter"/>
</dbReference>
<accession>I7M950</accession>
<dbReference type="GO" id="GO:0010506">
    <property type="term" value="P:regulation of autophagy"/>
    <property type="evidence" value="ECO:0007669"/>
    <property type="project" value="InterPro"/>
</dbReference>
<protein>
    <submittedName>
        <fullName evidence="9">Serine/Threonine kinase domain protein</fullName>
    </submittedName>
</protein>
<dbReference type="OrthoDB" id="346907at2759"/>
<dbReference type="GeneID" id="7829327"/>
<keyword evidence="2 5" id="KW-0547">Nucleotide-binding</keyword>
<evidence type="ECO:0000256" key="5">
    <source>
        <dbReference type="PROSITE-ProRule" id="PRU10141"/>
    </source>
</evidence>
<evidence type="ECO:0000256" key="3">
    <source>
        <dbReference type="ARBA" id="ARBA00022777"/>
    </source>
</evidence>
<dbReference type="SUPFAM" id="SSF56112">
    <property type="entry name" value="Protein kinase-like (PK-like)"/>
    <property type="match status" value="1"/>
</dbReference>
<evidence type="ECO:0000256" key="2">
    <source>
        <dbReference type="ARBA" id="ARBA00022741"/>
    </source>
</evidence>
<dbReference type="InterPro" id="IPR045269">
    <property type="entry name" value="Atg1-like"/>
</dbReference>
<sequence>MNEYQADKQKVFKIIDNYLIDSNSILGSGQYGNVYKGYEINNYGRLFAIKETLLSRKNVNLDTFTKKKEAAIREINSLKELNHPNIIRFINAKKTDKHLYLIMEYCSGGSLEKFIEENRPEERECLYLFSQIINAFKYLIKEKKRRHGDIKPANILLNNGLIKIADFGFSKQFVEENDQFYSYTGSPLYTALQILEGKAYTTKSEIWSLGVTLYFMLCYNPERREASFPWWGGTDVHLVKNIKQNPVLKFSQENEEKLSPQIKQLLHKMLQVEEEKRIDWDELFTCPIFTFDYAQEVIYDEYQEECENDEQNNEHEELKEQLEDQSYAKQLFTASFIDSSQLATSQKSNEKDTNLSSSINNMKQTSLNGSGNAHLAQSDEIDNQMSTLGKSKKITSIDVVHQQIYRGNNCINDIQQGEKNSKLMQDLKEYIDQERQLYFFVYNTAKNFKESFERLQLFFGTQKEAKLIEAKVLYILCKRANIISKELLNDIEQKRSAHLLKGGAGSNSNFGLIQSNNQVLQQSKYTMINNLNITNSNINNQKQTNNLGKSVKNQNNNLMSQIGFSNSVIVISRDHWNYFSKNLIMKQSYEDKLRQESKIFQENFNIYKQKLENLLSTIDKIGIEDKQIIVNSNDNVLNLNYESIVIGEILQIFLYDLQRISNKVMNHAHQNSQNVLSILNEEDLKLIYLIDDLFMIYCFESTFRNRIMQKKDEKINIQHFYFLRKNSNPLFLIQRLATSYKTFFFPQ</sequence>
<dbReference type="InterPro" id="IPR011009">
    <property type="entry name" value="Kinase-like_dom_sf"/>
</dbReference>
<name>I7M950_TETTS</name>
<dbReference type="InterPro" id="IPR017441">
    <property type="entry name" value="Protein_kinase_ATP_BS"/>
</dbReference>
<dbReference type="PROSITE" id="PS50011">
    <property type="entry name" value="PROTEIN_KINASE_DOM"/>
    <property type="match status" value="1"/>
</dbReference>
<dbReference type="GO" id="GO:0016020">
    <property type="term" value="C:membrane"/>
    <property type="evidence" value="ECO:0007669"/>
    <property type="project" value="TreeGrafter"/>
</dbReference>
<dbReference type="InParanoid" id="I7M950"/>
<dbReference type="eggNOG" id="KOG0198">
    <property type="taxonomic scope" value="Eukaryota"/>
</dbReference>
<keyword evidence="1" id="KW-0808">Transferase</keyword>
<dbReference type="Proteomes" id="UP000009168">
    <property type="component" value="Unassembled WGS sequence"/>
</dbReference>
<dbReference type="STRING" id="312017.I7M950"/>
<gene>
    <name evidence="9" type="ORF">TTHERM_00307630</name>
</gene>
<evidence type="ECO:0000256" key="4">
    <source>
        <dbReference type="ARBA" id="ARBA00022840"/>
    </source>
</evidence>
<evidence type="ECO:0000256" key="7">
    <source>
        <dbReference type="SAM" id="MobiDB-lite"/>
    </source>
</evidence>
<dbReference type="RefSeq" id="XP_001021037.2">
    <property type="nucleotide sequence ID" value="XM_001021037.2"/>
</dbReference>
<dbReference type="AlphaFoldDB" id="I7M950"/>
<dbReference type="Gene3D" id="1.10.510.10">
    <property type="entry name" value="Transferase(Phosphotransferase) domain 1"/>
    <property type="match status" value="1"/>
</dbReference>
<dbReference type="InterPro" id="IPR000719">
    <property type="entry name" value="Prot_kinase_dom"/>
</dbReference>
<dbReference type="PROSITE" id="PS00107">
    <property type="entry name" value="PROTEIN_KINASE_ATP"/>
    <property type="match status" value="1"/>
</dbReference>
<feature type="region of interest" description="Disordered" evidence="7">
    <location>
        <begin position="343"/>
        <end position="374"/>
    </location>
</feature>
<evidence type="ECO:0000259" key="8">
    <source>
        <dbReference type="PROSITE" id="PS50011"/>
    </source>
</evidence>
<keyword evidence="10" id="KW-1185">Reference proteome</keyword>
<feature type="binding site" evidence="5">
    <location>
        <position position="50"/>
    </location>
    <ligand>
        <name>ATP</name>
        <dbReference type="ChEBI" id="CHEBI:30616"/>
    </ligand>
</feature>
<keyword evidence="3 9" id="KW-0418">Kinase</keyword>
<keyword evidence="4 5" id="KW-0067">ATP-binding</keyword>
<evidence type="ECO:0000256" key="6">
    <source>
        <dbReference type="SAM" id="Coils"/>
    </source>
</evidence>
<feature type="domain" description="Protein kinase" evidence="8">
    <location>
        <begin position="20"/>
        <end position="289"/>
    </location>
</feature>